<dbReference type="SUPFAM" id="SSF53335">
    <property type="entry name" value="S-adenosyl-L-methionine-dependent methyltransferases"/>
    <property type="match status" value="1"/>
</dbReference>
<organism evidence="7 8">
    <name type="scientific">Mycobacterium alsense</name>
    <dbReference type="NCBI Taxonomy" id="324058"/>
    <lineage>
        <taxon>Bacteria</taxon>
        <taxon>Bacillati</taxon>
        <taxon>Actinomycetota</taxon>
        <taxon>Actinomycetes</taxon>
        <taxon>Mycobacteriales</taxon>
        <taxon>Mycobacteriaceae</taxon>
        <taxon>Mycobacterium</taxon>
    </lineage>
</organism>
<dbReference type="RefSeq" id="WP_068208627.1">
    <property type="nucleotide sequence ID" value="NZ_LZIT01000120.1"/>
</dbReference>
<comment type="similarity">
    <text evidence="2 6">Belongs to the UPF0677 family.</text>
</comment>
<evidence type="ECO:0000256" key="1">
    <source>
        <dbReference type="ARBA" id="ARBA00003907"/>
    </source>
</evidence>
<dbReference type="Proteomes" id="UP000092086">
    <property type="component" value="Unassembled WGS sequence"/>
</dbReference>
<proteinExistence type="inferred from homology"/>
<dbReference type="InterPro" id="IPR029063">
    <property type="entry name" value="SAM-dependent_MTases_sf"/>
</dbReference>
<evidence type="ECO:0000256" key="3">
    <source>
        <dbReference type="ARBA" id="ARBA00022603"/>
    </source>
</evidence>
<name>A0ABD6P1U2_9MYCO</name>
<keyword evidence="5 6" id="KW-0949">S-adenosyl-L-methionine</keyword>
<accession>A0ABD6P1U2</accession>
<dbReference type="NCBIfam" id="TIGR00027">
    <property type="entry name" value="mthyl_TIGR00027"/>
    <property type="match status" value="1"/>
</dbReference>
<reference evidence="7 8" key="1">
    <citation type="submission" date="2016-06" db="EMBL/GenBank/DDBJ databases">
        <authorList>
            <person name="Sutton G."/>
            <person name="Brinkac L."/>
            <person name="Sanka R."/>
            <person name="Adams M."/>
            <person name="Lau E."/>
            <person name="Sam S."/>
            <person name="Sreng N."/>
            <person name="Him V."/>
            <person name="Kerleguer A."/>
            <person name="Cheng S."/>
        </authorList>
    </citation>
    <scope>NUCLEOTIDE SEQUENCE [LARGE SCALE GENOMIC DNA]</scope>
    <source>
        <strain evidence="7 8">E2978</strain>
    </source>
</reference>
<dbReference type="AlphaFoldDB" id="A0ABD6P1U2"/>
<keyword evidence="4" id="KW-0808">Transferase</keyword>
<dbReference type="InterPro" id="IPR007213">
    <property type="entry name" value="Ppm1/Ppm2/Tcmp"/>
</dbReference>
<dbReference type="GO" id="GO:0032259">
    <property type="term" value="P:methylation"/>
    <property type="evidence" value="ECO:0007669"/>
    <property type="project" value="UniProtKB-KW"/>
</dbReference>
<dbReference type="GO" id="GO:0008168">
    <property type="term" value="F:methyltransferase activity"/>
    <property type="evidence" value="ECO:0007669"/>
    <property type="project" value="UniProtKB-UniRule"/>
</dbReference>
<evidence type="ECO:0000313" key="7">
    <source>
        <dbReference type="EMBL" id="OBG39787.1"/>
    </source>
</evidence>
<comment type="function">
    <text evidence="1 6">Exhibits S-adenosyl-L-methionine-dependent methyltransferase activity.</text>
</comment>
<dbReference type="Gene3D" id="3.40.50.150">
    <property type="entry name" value="Vaccinia Virus protein VP39"/>
    <property type="match status" value="1"/>
</dbReference>
<sequence length="301" mass="32603">MARADENGWDPASSAGVNAAFGAVVRAVATNKGLIEDPFAEPLVRAVGAEYFIRVIGDDLFSDDDGADPVMAGLIDVLAAYTRFVDEFLADAGRAGIRQVVLLGSGLDTRPYRLWWAPGTTVYEIDRPQLLDFKSELLRGLGAGVTANRCAVGADLRLDWLAALRRVGFDAARPTVWVAEQLLVGYLPPDAQNRLLQEVTSVSAPGSRFAADHMPTWTPMHVEAGRAFVERWRSHGLDIDLASLTYPGEYRYVPEDLASRGWRTVERNVADVCAGMGLSELWRGGPDGLAVVPGFVTASRT</sequence>
<comment type="caution">
    <text evidence="7">The sequence shown here is derived from an EMBL/GenBank/DDBJ whole genome shotgun (WGS) entry which is preliminary data.</text>
</comment>
<protein>
    <recommendedName>
        <fullName evidence="6">S-adenosyl-L-methionine-dependent methyltransferase</fullName>
        <ecNumber evidence="6">2.1.1.-</ecNumber>
    </recommendedName>
</protein>
<evidence type="ECO:0000256" key="4">
    <source>
        <dbReference type="ARBA" id="ARBA00022679"/>
    </source>
</evidence>
<evidence type="ECO:0000313" key="8">
    <source>
        <dbReference type="Proteomes" id="UP000092086"/>
    </source>
</evidence>
<dbReference type="EC" id="2.1.1.-" evidence="6"/>
<keyword evidence="3 6" id="KW-0489">Methyltransferase</keyword>
<gene>
    <name evidence="7" type="ORF">A5672_14550</name>
</gene>
<dbReference type="PANTHER" id="PTHR43619">
    <property type="entry name" value="S-ADENOSYL-L-METHIONINE-DEPENDENT METHYLTRANSFERASE YKTD-RELATED"/>
    <property type="match status" value="1"/>
</dbReference>
<dbReference type="EMBL" id="LZIT01000120">
    <property type="protein sequence ID" value="OBG39787.1"/>
    <property type="molecule type" value="Genomic_DNA"/>
</dbReference>
<evidence type="ECO:0000256" key="2">
    <source>
        <dbReference type="ARBA" id="ARBA00008138"/>
    </source>
</evidence>
<dbReference type="Pfam" id="PF04072">
    <property type="entry name" value="LCM"/>
    <property type="match status" value="1"/>
</dbReference>
<evidence type="ECO:0000256" key="5">
    <source>
        <dbReference type="ARBA" id="ARBA00022691"/>
    </source>
</evidence>
<evidence type="ECO:0000256" key="6">
    <source>
        <dbReference type="RuleBase" id="RU362030"/>
    </source>
</evidence>
<dbReference type="PANTHER" id="PTHR43619:SF2">
    <property type="entry name" value="S-ADENOSYL-L-METHIONINE-DEPENDENT METHYLTRANSFERASES SUPERFAMILY PROTEIN"/>
    <property type="match status" value="1"/>
</dbReference>
<dbReference type="InterPro" id="IPR011610">
    <property type="entry name" value="SAM_mthyl_Trfase_ML2640-like"/>
</dbReference>